<dbReference type="SUPFAM" id="SSF51905">
    <property type="entry name" value="FAD/NAD(P)-binding domain"/>
    <property type="match status" value="1"/>
</dbReference>
<evidence type="ECO:0000256" key="4">
    <source>
        <dbReference type="ARBA" id="ARBA00023002"/>
    </source>
</evidence>
<dbReference type="RefSeq" id="WP_074771492.1">
    <property type="nucleotide sequence ID" value="NZ_FNKP01000003.1"/>
</dbReference>
<dbReference type="Gene3D" id="3.50.50.60">
    <property type="entry name" value="FAD/NAD(P)-binding domain"/>
    <property type="match status" value="2"/>
</dbReference>
<dbReference type="InterPro" id="IPR028202">
    <property type="entry name" value="Reductase_C"/>
</dbReference>
<dbReference type="Gene3D" id="3.30.390.30">
    <property type="match status" value="1"/>
</dbReference>
<dbReference type="PANTHER" id="PTHR43557:SF2">
    <property type="entry name" value="RIESKE DOMAIN-CONTAINING PROTEIN-RELATED"/>
    <property type="match status" value="1"/>
</dbReference>
<evidence type="ECO:0000313" key="7">
    <source>
        <dbReference type="EMBL" id="SDR48745.1"/>
    </source>
</evidence>
<dbReference type="EMBL" id="FNKP01000003">
    <property type="protein sequence ID" value="SDR48745.1"/>
    <property type="molecule type" value="Genomic_DNA"/>
</dbReference>
<dbReference type="PRINTS" id="PR00411">
    <property type="entry name" value="PNDRDTASEI"/>
</dbReference>
<dbReference type="InterPro" id="IPR036188">
    <property type="entry name" value="FAD/NAD-bd_sf"/>
</dbReference>
<dbReference type="PANTHER" id="PTHR43557">
    <property type="entry name" value="APOPTOSIS-INDUCING FACTOR 1"/>
    <property type="match status" value="1"/>
</dbReference>
<comment type="cofactor">
    <cofactor evidence="1">
        <name>FAD</name>
        <dbReference type="ChEBI" id="CHEBI:57692"/>
    </cofactor>
</comment>
<feature type="domain" description="Reductase C-terminal" evidence="6">
    <location>
        <begin position="320"/>
        <end position="405"/>
    </location>
</feature>
<dbReference type="NCBIfam" id="NF041682">
    <property type="entry name" value="ant_diox_AndAa"/>
    <property type="match status" value="1"/>
</dbReference>
<dbReference type="OrthoDB" id="9769238at2"/>
<sequence>MSTDRHVIVGAGHAARRAAETLRARDPGAHIVMIGAEPHAPYDRPILSKDALLAEGGEQKAFIRDADWYGAQDIALRLSTTVDAIDRERAVVHLHDGNEVAYDRLLLATGSRVRSFDGPVDPRVPLHYVRTLADSLALRAALAPGKQVAILGGGFIGLEVAAAVTQANCTATVIEPASVLLRRSLPHAASQFVAALHTRRGVNLWLDTTPSAIGYRNGRALIETSRGELEADIVVIGIGVLPNIELAQAAGLDVNNGIVVDEQCRTADPAIFAAGEVTQHFNPLLARSVRIESWQVAENQPAIAAANMLGDSQVYAEWPWLWSDQFDCNIQTLGMIEAEHRLMTRGNPEEGPFCVMALDEADRLRAVVAINAGREMGACKRLVAADRPLDPAGLANPAVPLRSMLIN</sequence>
<dbReference type="InterPro" id="IPR023753">
    <property type="entry name" value="FAD/NAD-binding_dom"/>
</dbReference>
<dbReference type="Proteomes" id="UP000183487">
    <property type="component" value="Unassembled WGS sequence"/>
</dbReference>
<gene>
    <name evidence="7" type="ORF">SAMN05443245_6269</name>
</gene>
<evidence type="ECO:0000256" key="1">
    <source>
        <dbReference type="ARBA" id="ARBA00001974"/>
    </source>
</evidence>
<dbReference type="Pfam" id="PF07992">
    <property type="entry name" value="Pyr_redox_2"/>
    <property type="match status" value="1"/>
</dbReference>
<dbReference type="InterPro" id="IPR049657">
    <property type="entry name" value="AndAa"/>
</dbReference>
<feature type="domain" description="FAD/NAD(P)-binding" evidence="5">
    <location>
        <begin position="5"/>
        <end position="300"/>
    </location>
</feature>
<evidence type="ECO:0000256" key="2">
    <source>
        <dbReference type="ARBA" id="ARBA00022630"/>
    </source>
</evidence>
<dbReference type="GO" id="GO:0016651">
    <property type="term" value="F:oxidoreductase activity, acting on NAD(P)H"/>
    <property type="evidence" value="ECO:0007669"/>
    <property type="project" value="TreeGrafter"/>
</dbReference>
<dbReference type="InterPro" id="IPR016156">
    <property type="entry name" value="FAD/NAD-linked_Rdtase_dimer_sf"/>
</dbReference>
<evidence type="ECO:0000313" key="8">
    <source>
        <dbReference type="Proteomes" id="UP000183487"/>
    </source>
</evidence>
<proteinExistence type="predicted"/>
<keyword evidence="2" id="KW-0285">Flavoprotein</keyword>
<dbReference type="InterPro" id="IPR050446">
    <property type="entry name" value="FAD-oxidoreductase/Apoptosis"/>
</dbReference>
<dbReference type="GO" id="GO:0005737">
    <property type="term" value="C:cytoplasm"/>
    <property type="evidence" value="ECO:0007669"/>
    <property type="project" value="TreeGrafter"/>
</dbReference>
<dbReference type="Pfam" id="PF14759">
    <property type="entry name" value="Reductase_C"/>
    <property type="match status" value="1"/>
</dbReference>
<evidence type="ECO:0000256" key="3">
    <source>
        <dbReference type="ARBA" id="ARBA00022827"/>
    </source>
</evidence>
<keyword evidence="7" id="KW-0223">Dioxygenase</keyword>
<keyword evidence="4" id="KW-0560">Oxidoreductase</keyword>
<keyword evidence="8" id="KW-1185">Reference proteome</keyword>
<keyword evidence="3" id="KW-0274">FAD</keyword>
<evidence type="ECO:0000259" key="5">
    <source>
        <dbReference type="Pfam" id="PF07992"/>
    </source>
</evidence>
<name>A0A1H1JFP2_9BURK</name>
<evidence type="ECO:0000259" key="6">
    <source>
        <dbReference type="Pfam" id="PF14759"/>
    </source>
</evidence>
<dbReference type="PRINTS" id="PR00368">
    <property type="entry name" value="FADPNR"/>
</dbReference>
<protein>
    <submittedName>
        <fullName evidence="7">3-phenylpropionate/trans-cinnamate dioxygenase ferredoxin reductase subunit/anthranilate 1,2-dioxygenase ferredoxin reductase subunit</fullName>
    </submittedName>
</protein>
<reference evidence="8" key="1">
    <citation type="submission" date="2016-10" db="EMBL/GenBank/DDBJ databases">
        <authorList>
            <person name="Varghese N."/>
        </authorList>
    </citation>
    <scope>NUCLEOTIDE SEQUENCE [LARGE SCALE GENOMIC DNA]</scope>
    <source>
        <strain evidence="8">GAS106B</strain>
    </source>
</reference>
<organism evidence="7 8">
    <name type="scientific">Paraburkholderia fungorum</name>
    <dbReference type="NCBI Taxonomy" id="134537"/>
    <lineage>
        <taxon>Bacteria</taxon>
        <taxon>Pseudomonadati</taxon>
        <taxon>Pseudomonadota</taxon>
        <taxon>Betaproteobacteria</taxon>
        <taxon>Burkholderiales</taxon>
        <taxon>Burkholderiaceae</taxon>
        <taxon>Paraburkholderia</taxon>
    </lineage>
</organism>
<dbReference type="SUPFAM" id="SSF55424">
    <property type="entry name" value="FAD/NAD-linked reductases, dimerisation (C-terminal) domain"/>
    <property type="match status" value="1"/>
</dbReference>
<dbReference type="AlphaFoldDB" id="A0A1H1JFP2"/>
<accession>A0A1H1JFP2</accession>
<dbReference type="GO" id="GO:0051213">
    <property type="term" value="F:dioxygenase activity"/>
    <property type="evidence" value="ECO:0007669"/>
    <property type="project" value="UniProtKB-KW"/>
</dbReference>